<feature type="coiled-coil region" evidence="1">
    <location>
        <begin position="51"/>
        <end position="86"/>
    </location>
</feature>
<reference evidence="2 3" key="1">
    <citation type="journal article" date="2024" name="Commun. Biol.">
        <title>Comparative genomic analysis of thermophilic fungi reveals convergent evolutionary adaptations and gene losses.</title>
        <authorList>
            <person name="Steindorff A.S."/>
            <person name="Aguilar-Pontes M.V."/>
            <person name="Robinson A.J."/>
            <person name="Andreopoulos B."/>
            <person name="LaButti K."/>
            <person name="Kuo A."/>
            <person name="Mondo S."/>
            <person name="Riley R."/>
            <person name="Otillar R."/>
            <person name="Haridas S."/>
            <person name="Lipzen A."/>
            <person name="Grimwood J."/>
            <person name="Schmutz J."/>
            <person name="Clum A."/>
            <person name="Reid I.D."/>
            <person name="Moisan M.C."/>
            <person name="Butler G."/>
            <person name="Nguyen T.T.M."/>
            <person name="Dewar K."/>
            <person name="Conant G."/>
            <person name="Drula E."/>
            <person name="Henrissat B."/>
            <person name="Hansel C."/>
            <person name="Singer S."/>
            <person name="Hutchinson M.I."/>
            <person name="de Vries R.P."/>
            <person name="Natvig D.O."/>
            <person name="Powell A.J."/>
            <person name="Tsang A."/>
            <person name="Grigoriev I.V."/>
        </authorList>
    </citation>
    <scope>NUCLEOTIDE SEQUENCE [LARGE SCALE GENOMIC DNA]</scope>
    <source>
        <strain evidence="2 3">CBS 494.80</strain>
    </source>
</reference>
<accession>A0ABR4C1I3</accession>
<evidence type="ECO:0000313" key="2">
    <source>
        <dbReference type="EMBL" id="KAL2063774.1"/>
    </source>
</evidence>
<evidence type="ECO:0000256" key="1">
    <source>
        <dbReference type="SAM" id="Coils"/>
    </source>
</evidence>
<organism evidence="2 3">
    <name type="scientific">Oculimacula yallundae</name>
    <dbReference type="NCBI Taxonomy" id="86028"/>
    <lineage>
        <taxon>Eukaryota</taxon>
        <taxon>Fungi</taxon>
        <taxon>Dikarya</taxon>
        <taxon>Ascomycota</taxon>
        <taxon>Pezizomycotina</taxon>
        <taxon>Leotiomycetes</taxon>
        <taxon>Helotiales</taxon>
        <taxon>Ploettnerulaceae</taxon>
        <taxon>Oculimacula</taxon>
    </lineage>
</organism>
<comment type="caution">
    <text evidence="2">The sequence shown here is derived from an EMBL/GenBank/DDBJ whole genome shotgun (WGS) entry which is preliminary data.</text>
</comment>
<protein>
    <submittedName>
        <fullName evidence="2">Uncharacterized protein</fullName>
    </submittedName>
</protein>
<sequence length="146" mass="17746">MIYILGDLLYDLRAFHVHDIVLHASKHKRKSQYFISPKTMGGVSSTQRSRAEIAQDRYLRKQRALKKAEKRRLERERKRLEKAEREVWMRDFRSAKGKEDMVWWNAAWWPLYAWLQEKSAWEKEVKRRKGMGYNRIDDIVLKDHVD</sequence>
<name>A0ABR4C1I3_9HELO</name>
<gene>
    <name evidence="2" type="ORF">VTL71DRAFT_5579</name>
</gene>
<dbReference type="Proteomes" id="UP001595075">
    <property type="component" value="Unassembled WGS sequence"/>
</dbReference>
<evidence type="ECO:0000313" key="3">
    <source>
        <dbReference type="Proteomes" id="UP001595075"/>
    </source>
</evidence>
<keyword evidence="1" id="KW-0175">Coiled coil</keyword>
<keyword evidence="3" id="KW-1185">Reference proteome</keyword>
<dbReference type="EMBL" id="JAZHXI010000015">
    <property type="protein sequence ID" value="KAL2063774.1"/>
    <property type="molecule type" value="Genomic_DNA"/>
</dbReference>
<proteinExistence type="predicted"/>